<organism evidence="4 5">
    <name type="scientific">Novosphingobium organovorum</name>
    <dbReference type="NCBI Taxonomy" id="2930092"/>
    <lineage>
        <taxon>Bacteria</taxon>
        <taxon>Pseudomonadati</taxon>
        <taxon>Pseudomonadota</taxon>
        <taxon>Alphaproteobacteria</taxon>
        <taxon>Sphingomonadales</taxon>
        <taxon>Sphingomonadaceae</taxon>
        <taxon>Novosphingobium</taxon>
    </lineage>
</organism>
<evidence type="ECO:0000313" key="4">
    <source>
        <dbReference type="EMBL" id="MCJ2184499.1"/>
    </source>
</evidence>
<gene>
    <name evidence="4" type="ORF">MTR62_17640</name>
</gene>
<reference evidence="4" key="1">
    <citation type="submission" date="2022-03" db="EMBL/GenBank/DDBJ databases">
        <title>Identification of a novel bacterium isolated from mangrove sediments.</title>
        <authorList>
            <person name="Pan X."/>
        </authorList>
    </citation>
    <scope>NUCLEOTIDE SEQUENCE</scope>
    <source>
        <strain evidence="4">B1949</strain>
    </source>
</reference>
<dbReference type="Pfam" id="PF00326">
    <property type="entry name" value="Peptidase_S9"/>
    <property type="match status" value="1"/>
</dbReference>
<dbReference type="PANTHER" id="PTHR42776:SF27">
    <property type="entry name" value="DIPEPTIDYL PEPTIDASE FAMILY MEMBER 6"/>
    <property type="match status" value="1"/>
</dbReference>
<dbReference type="SUPFAM" id="SSF53474">
    <property type="entry name" value="alpha/beta-Hydrolases"/>
    <property type="match status" value="1"/>
</dbReference>
<dbReference type="EMBL" id="JALHLF010000108">
    <property type="protein sequence ID" value="MCJ2184499.1"/>
    <property type="molecule type" value="Genomic_DNA"/>
</dbReference>
<feature type="signal peptide" evidence="2">
    <location>
        <begin position="1"/>
        <end position="28"/>
    </location>
</feature>
<evidence type="ECO:0000256" key="1">
    <source>
        <dbReference type="ARBA" id="ARBA00022801"/>
    </source>
</evidence>
<keyword evidence="2" id="KW-0732">Signal</keyword>
<keyword evidence="1" id="KW-0378">Hydrolase</keyword>
<feature type="domain" description="Peptidase S9 prolyl oligopeptidase catalytic" evidence="3">
    <location>
        <begin position="445"/>
        <end position="658"/>
    </location>
</feature>
<keyword evidence="5" id="KW-1185">Reference proteome</keyword>
<comment type="caution">
    <text evidence="4">The sequence shown here is derived from an EMBL/GenBank/DDBJ whole genome shotgun (WGS) entry which is preliminary data.</text>
</comment>
<dbReference type="InterPro" id="IPR011042">
    <property type="entry name" value="6-blade_b-propeller_TolB-like"/>
</dbReference>
<name>A0ABT0BIF0_9SPHN</name>
<sequence>MTQPILTALRTGALALALLGGAPLAAGAQAPGAEALISRAALFGNPVKSDARLSPDGKWLSFLAPRAGVMNLWIAPADHPAAARPLTQESGRPIQSYFWAANSRQLLYVNDTGGDENYRLYGVDALSGARRTYTDDPHTRVEVIKVSPAHPDAILIALNARDPRWHDVFRLDLATGKRTEVFRNEGYAGITADDALRVRLVARARADGGRDYLRVTNGVVETRPLLSIGLDDALTTTPLSFTADGRTLYWLSSAGRDTAALTALDMKSGESGESGKTGAGGAMRVLGEDARADVEAALFDPVSGRAQAFEAAYLAPEYTALDPQSGSPGSGIAGDLAFLAKAGKGLFTIESRTRADDRWVVRFEAGDRAPESWLYTRKGHRLTRLFASYPALDGAPLAERRAVVIKARDGLDLVSYLTLPRGAKGPVPLVLFVHGGPWARDRAGFQAYHEWLANRGYAVLAVNFRSSTGFGKAFIAAGNREWGRKMHEDILDAADWAVRQGITTQGQIAILGGSYGGYETLVGMTMTPEAFACGVDMVGPSNLLTLMDTFPAYWKAELDQFHQRMGNPETEEGRAMLKARSPITYAGQIARPLLIAQGANDPRVNIRESDQIVAAMRARHIPVTYLVFPDEGHGFARPENAIAFAAAAETFLGHCLGGRVEPIGEALARSSGEVREGGDYIGVKDTQASAR</sequence>
<dbReference type="RefSeq" id="WP_244023389.1">
    <property type="nucleotide sequence ID" value="NZ_JALHLF010000108.1"/>
</dbReference>
<evidence type="ECO:0000259" key="3">
    <source>
        <dbReference type="Pfam" id="PF00326"/>
    </source>
</evidence>
<dbReference type="Gene3D" id="3.40.50.1820">
    <property type="entry name" value="alpha/beta hydrolase"/>
    <property type="match status" value="1"/>
</dbReference>
<evidence type="ECO:0000313" key="5">
    <source>
        <dbReference type="Proteomes" id="UP001162881"/>
    </source>
</evidence>
<feature type="chain" id="PRO_5046860284" evidence="2">
    <location>
        <begin position="29"/>
        <end position="691"/>
    </location>
</feature>
<protein>
    <submittedName>
        <fullName evidence="4">S9 family peptidase</fullName>
    </submittedName>
</protein>
<accession>A0ABT0BIF0</accession>
<proteinExistence type="predicted"/>
<dbReference type="PANTHER" id="PTHR42776">
    <property type="entry name" value="SERINE PEPTIDASE S9 FAMILY MEMBER"/>
    <property type="match status" value="1"/>
</dbReference>
<dbReference type="SUPFAM" id="SSF82171">
    <property type="entry name" value="DPP6 N-terminal domain-like"/>
    <property type="match status" value="1"/>
</dbReference>
<dbReference type="InterPro" id="IPR001375">
    <property type="entry name" value="Peptidase_S9_cat"/>
</dbReference>
<dbReference type="Proteomes" id="UP001162881">
    <property type="component" value="Unassembled WGS sequence"/>
</dbReference>
<dbReference type="InterPro" id="IPR029058">
    <property type="entry name" value="AB_hydrolase_fold"/>
</dbReference>
<dbReference type="Gene3D" id="2.120.10.30">
    <property type="entry name" value="TolB, C-terminal domain"/>
    <property type="match status" value="1"/>
</dbReference>
<evidence type="ECO:0000256" key="2">
    <source>
        <dbReference type="SAM" id="SignalP"/>
    </source>
</evidence>